<protein>
    <submittedName>
        <fullName evidence="2">Folate family ECF transporter S component</fullName>
    </submittedName>
</protein>
<proteinExistence type="predicted"/>
<reference evidence="2" key="2">
    <citation type="submission" date="2021-04" db="EMBL/GenBank/DDBJ databases">
        <authorList>
            <person name="Gilroy R."/>
        </authorList>
    </citation>
    <scope>NUCLEOTIDE SEQUENCE</scope>
    <source>
        <strain evidence="2">CHK187-11901</strain>
    </source>
</reference>
<keyword evidence="1" id="KW-0472">Membrane</keyword>
<comment type="caution">
    <text evidence="2">The sequence shown here is derived from an EMBL/GenBank/DDBJ whole genome shotgun (WGS) entry which is preliminary data.</text>
</comment>
<dbReference type="AlphaFoldDB" id="A0A9D2STX6"/>
<feature type="transmembrane region" description="Helical" evidence="1">
    <location>
        <begin position="46"/>
        <end position="66"/>
    </location>
</feature>
<feature type="transmembrane region" description="Helical" evidence="1">
    <location>
        <begin position="86"/>
        <end position="107"/>
    </location>
</feature>
<feature type="transmembrane region" description="Helical" evidence="1">
    <location>
        <begin position="145"/>
        <end position="171"/>
    </location>
</feature>
<keyword evidence="1" id="KW-1133">Transmembrane helix</keyword>
<name>A0A9D2STX6_9FIRM</name>
<dbReference type="NCBIfam" id="TIGR04518">
    <property type="entry name" value="ECF_S_folT_fam"/>
    <property type="match status" value="1"/>
</dbReference>
<organism evidence="2 3">
    <name type="scientific">Candidatus Merdibacter merdavium</name>
    <dbReference type="NCBI Taxonomy" id="2838692"/>
    <lineage>
        <taxon>Bacteria</taxon>
        <taxon>Bacillati</taxon>
        <taxon>Bacillota</taxon>
        <taxon>Erysipelotrichia</taxon>
        <taxon>Erysipelotrichales</taxon>
        <taxon>Erysipelotrichaceae</taxon>
        <taxon>Merdibacter</taxon>
    </lineage>
</organism>
<evidence type="ECO:0000256" key="1">
    <source>
        <dbReference type="SAM" id="Phobius"/>
    </source>
</evidence>
<feature type="transmembrane region" description="Helical" evidence="1">
    <location>
        <begin position="119"/>
        <end position="139"/>
    </location>
</feature>
<sequence length="197" mass="22300">MKQLYLTFKESVKESRRVQALVGVSLFTAMNIILSGYSIRIIPEVLTISFGSLATAASGFFFGPFLNGLAGIISDNLSYMIAPNGPWFPGWMINSMFTGFFYGMMFYRQPRVTLRRCIVARLGVVLVVNLLLNPLWMSLTMGNTFIYYLSVRIIKNIVAFPFEVAALYYVMQICVRIRNSKGMHRKPMTQSADKAEN</sequence>
<evidence type="ECO:0000313" key="3">
    <source>
        <dbReference type="Proteomes" id="UP000823896"/>
    </source>
</evidence>
<keyword evidence="1" id="KW-0812">Transmembrane</keyword>
<dbReference type="Proteomes" id="UP000823896">
    <property type="component" value="Unassembled WGS sequence"/>
</dbReference>
<feature type="transmembrane region" description="Helical" evidence="1">
    <location>
        <begin position="20"/>
        <end position="39"/>
    </location>
</feature>
<gene>
    <name evidence="2" type="ORF">H9702_00555</name>
</gene>
<dbReference type="GO" id="GO:0022857">
    <property type="term" value="F:transmembrane transporter activity"/>
    <property type="evidence" value="ECO:0007669"/>
    <property type="project" value="InterPro"/>
</dbReference>
<dbReference type="InterPro" id="IPR030949">
    <property type="entry name" value="ECF_S_folate_fam"/>
</dbReference>
<dbReference type="Gene3D" id="1.10.1760.20">
    <property type="match status" value="1"/>
</dbReference>
<accession>A0A9D2STX6</accession>
<evidence type="ECO:0000313" key="2">
    <source>
        <dbReference type="EMBL" id="HJC35608.1"/>
    </source>
</evidence>
<dbReference type="Pfam" id="PF12822">
    <property type="entry name" value="ECF_trnsprt"/>
    <property type="match status" value="1"/>
</dbReference>
<reference evidence="2" key="1">
    <citation type="journal article" date="2021" name="PeerJ">
        <title>Extensive microbial diversity within the chicken gut microbiome revealed by metagenomics and culture.</title>
        <authorList>
            <person name="Gilroy R."/>
            <person name="Ravi A."/>
            <person name="Getino M."/>
            <person name="Pursley I."/>
            <person name="Horton D.L."/>
            <person name="Alikhan N.F."/>
            <person name="Baker D."/>
            <person name="Gharbi K."/>
            <person name="Hall N."/>
            <person name="Watson M."/>
            <person name="Adriaenssens E.M."/>
            <person name="Foster-Nyarko E."/>
            <person name="Jarju S."/>
            <person name="Secka A."/>
            <person name="Antonio M."/>
            <person name="Oren A."/>
            <person name="Chaudhuri R.R."/>
            <person name="La Ragione R."/>
            <person name="Hildebrand F."/>
            <person name="Pallen M.J."/>
        </authorList>
    </citation>
    <scope>NUCLEOTIDE SEQUENCE</scope>
    <source>
        <strain evidence="2">CHK187-11901</strain>
    </source>
</reference>
<dbReference type="EMBL" id="DWWM01000003">
    <property type="protein sequence ID" value="HJC35608.1"/>
    <property type="molecule type" value="Genomic_DNA"/>
</dbReference>
<dbReference type="InterPro" id="IPR024529">
    <property type="entry name" value="ECF_trnsprt_substrate-spec"/>
</dbReference>